<reference evidence="3" key="1">
    <citation type="journal article" date="2010" name="Genome Res.">
        <title>Population genomic sequencing of Coccidioides fungi reveals recent hybridization and transposon control.</title>
        <authorList>
            <person name="Neafsey D.E."/>
            <person name="Barker B.M."/>
            <person name="Sharpton T.J."/>
            <person name="Stajich J.E."/>
            <person name="Park D.J."/>
            <person name="Whiston E."/>
            <person name="Hung C.-Y."/>
            <person name="McMahan C."/>
            <person name="White J."/>
            <person name="Sykes S."/>
            <person name="Heiman D."/>
            <person name="Young S."/>
            <person name="Zeng Q."/>
            <person name="Abouelleil A."/>
            <person name="Aftuck L."/>
            <person name="Bessette D."/>
            <person name="Brown A."/>
            <person name="FitzGerald M."/>
            <person name="Lui A."/>
            <person name="Macdonald J.P."/>
            <person name="Priest M."/>
            <person name="Orbach M.J."/>
            <person name="Galgiani J.N."/>
            <person name="Kirkland T.N."/>
            <person name="Cole G.T."/>
            <person name="Birren B.W."/>
            <person name="Henn M.R."/>
            <person name="Taylor J.W."/>
            <person name="Rounsley S.D."/>
        </authorList>
    </citation>
    <scope>NUCLEOTIDE SEQUENCE [LARGE SCALE GENOMIC DNA]</scope>
    <source>
        <strain evidence="3">RMSCC 3703</strain>
    </source>
</reference>
<dbReference type="Proteomes" id="UP000054559">
    <property type="component" value="Unassembled WGS sequence"/>
</dbReference>
<gene>
    <name evidence="2" type="ORF">CISG_10222</name>
</gene>
<evidence type="ECO:0000313" key="3">
    <source>
        <dbReference type="Proteomes" id="UP000054559"/>
    </source>
</evidence>
<feature type="compositionally biased region" description="Basic and acidic residues" evidence="1">
    <location>
        <begin position="1"/>
        <end position="14"/>
    </location>
</feature>
<organism evidence="2 3">
    <name type="scientific">Coccidioides immitis RMSCC 3703</name>
    <dbReference type="NCBI Taxonomy" id="454286"/>
    <lineage>
        <taxon>Eukaryota</taxon>
        <taxon>Fungi</taxon>
        <taxon>Dikarya</taxon>
        <taxon>Ascomycota</taxon>
        <taxon>Pezizomycotina</taxon>
        <taxon>Eurotiomycetes</taxon>
        <taxon>Eurotiomycetidae</taxon>
        <taxon>Onygenales</taxon>
        <taxon>Onygenaceae</taxon>
        <taxon>Coccidioides</taxon>
    </lineage>
</organism>
<name>A0A0J8QNB7_COCIT</name>
<evidence type="ECO:0000313" key="2">
    <source>
        <dbReference type="EMBL" id="KMU73835.1"/>
    </source>
</evidence>
<evidence type="ECO:0000256" key="1">
    <source>
        <dbReference type="SAM" id="MobiDB-lite"/>
    </source>
</evidence>
<feature type="region of interest" description="Disordered" evidence="1">
    <location>
        <begin position="73"/>
        <end position="108"/>
    </location>
</feature>
<proteinExistence type="predicted"/>
<protein>
    <submittedName>
        <fullName evidence="2">Membrane associated protein</fullName>
    </submittedName>
</protein>
<sequence>MERENLQREAERVVKGAQLQQQVKETSAAVPPKHKEVEHERISGAVEERMLAEGMMLERIQVETEQLQSQEELFKEDSVWSSGAQKQPDLEQQELVQAPEDQTTPEKG</sequence>
<dbReference type="EMBL" id="DS268265">
    <property type="protein sequence ID" value="KMU73835.1"/>
    <property type="molecule type" value="Genomic_DNA"/>
</dbReference>
<dbReference type="AlphaFoldDB" id="A0A0J8QNB7"/>
<accession>A0A0J8QNB7</accession>
<feature type="region of interest" description="Disordered" evidence="1">
    <location>
        <begin position="1"/>
        <end position="40"/>
    </location>
</feature>